<dbReference type="AlphaFoldDB" id="A0A2W5DNR2"/>
<dbReference type="Pfam" id="PF07589">
    <property type="entry name" value="PEP-CTERM"/>
    <property type="match status" value="1"/>
</dbReference>
<feature type="chain" id="PRO_5015943400" description="Ice-binding protein C-terminal domain-containing protein" evidence="1">
    <location>
        <begin position="23"/>
        <end position="272"/>
    </location>
</feature>
<evidence type="ECO:0000313" key="4">
    <source>
        <dbReference type="Proteomes" id="UP000249633"/>
    </source>
</evidence>
<evidence type="ECO:0000313" key="3">
    <source>
        <dbReference type="EMBL" id="PZP32358.1"/>
    </source>
</evidence>
<evidence type="ECO:0000256" key="1">
    <source>
        <dbReference type="SAM" id="SignalP"/>
    </source>
</evidence>
<feature type="domain" description="Ice-binding protein C-terminal" evidence="2">
    <location>
        <begin position="244"/>
        <end position="267"/>
    </location>
</feature>
<dbReference type="NCBIfam" id="TIGR02595">
    <property type="entry name" value="PEP_CTERM"/>
    <property type="match status" value="1"/>
</dbReference>
<comment type="caution">
    <text evidence="3">The sequence shown here is derived from an EMBL/GenBank/DDBJ whole genome shotgun (WGS) entry which is preliminary data.</text>
</comment>
<feature type="signal peptide" evidence="1">
    <location>
        <begin position="1"/>
        <end position="22"/>
    </location>
</feature>
<gene>
    <name evidence="3" type="ORF">DI603_09990</name>
</gene>
<keyword evidence="1" id="KW-0732">Signal</keyword>
<proteinExistence type="predicted"/>
<dbReference type="EMBL" id="QFOD01000008">
    <property type="protein sequence ID" value="PZP32358.1"/>
    <property type="molecule type" value="Genomic_DNA"/>
</dbReference>
<protein>
    <recommendedName>
        <fullName evidence="2">Ice-binding protein C-terminal domain-containing protein</fullName>
    </recommendedName>
</protein>
<organism evidence="3 4">
    <name type="scientific">Roseateles depolymerans</name>
    <dbReference type="NCBI Taxonomy" id="76731"/>
    <lineage>
        <taxon>Bacteria</taxon>
        <taxon>Pseudomonadati</taxon>
        <taxon>Pseudomonadota</taxon>
        <taxon>Betaproteobacteria</taxon>
        <taxon>Burkholderiales</taxon>
        <taxon>Sphaerotilaceae</taxon>
        <taxon>Roseateles</taxon>
    </lineage>
</organism>
<sequence length="272" mass="28134">MFRLLVQAAAVSALLTAMSAGADTLYDNGSASTGAVASTGELAPEGTTWSESHGGTIGWTSSATSSGNAFSLADDFTIGAGQTWSIASIDVFAYVYDVPLGDSPIRSVTLRIWSGTPGSADATLVWGDYTTNRLASSSFSGIYRAALGEPETERPIWANSVTTEGLTLGAGTYWVDWTTSYLPDLGRSYGVPVAVAGLDAKPGANAMQSLRLSGEDSYTWSAVIDTGVNAAQDLPFVVNGAVVAVPEPSSAVLLLTGAGLLLGLRRRHRVEA</sequence>
<evidence type="ECO:0000259" key="2">
    <source>
        <dbReference type="Pfam" id="PF07589"/>
    </source>
</evidence>
<accession>A0A2W5DNR2</accession>
<name>A0A2W5DNR2_9BURK</name>
<dbReference type="InterPro" id="IPR013424">
    <property type="entry name" value="Ice-binding_C"/>
</dbReference>
<reference evidence="3 4" key="1">
    <citation type="submission" date="2017-08" db="EMBL/GenBank/DDBJ databases">
        <title>Infants hospitalized years apart are colonized by the same room-sourced microbial strains.</title>
        <authorList>
            <person name="Brooks B."/>
            <person name="Olm M.R."/>
            <person name="Firek B.A."/>
            <person name="Baker R."/>
            <person name="Thomas B.C."/>
            <person name="Morowitz M.J."/>
            <person name="Banfield J.F."/>
        </authorList>
    </citation>
    <scope>NUCLEOTIDE SEQUENCE [LARGE SCALE GENOMIC DNA]</scope>
    <source>
        <strain evidence="3">S2_012_000_R2_81</strain>
    </source>
</reference>
<dbReference type="Proteomes" id="UP000249633">
    <property type="component" value="Unassembled WGS sequence"/>
</dbReference>